<dbReference type="InterPro" id="IPR003593">
    <property type="entry name" value="AAA+_ATPase"/>
</dbReference>
<organism evidence="4 5">
    <name type="scientific">Mobilicoccus caccae</name>
    <dbReference type="NCBI Taxonomy" id="1859295"/>
    <lineage>
        <taxon>Bacteria</taxon>
        <taxon>Bacillati</taxon>
        <taxon>Actinomycetota</taxon>
        <taxon>Actinomycetes</taxon>
        <taxon>Micrococcales</taxon>
        <taxon>Dermatophilaceae</taxon>
        <taxon>Mobilicoccus</taxon>
    </lineage>
</organism>
<name>A0ABQ6IW02_9MICO</name>
<evidence type="ECO:0000313" key="4">
    <source>
        <dbReference type="EMBL" id="GMA41473.1"/>
    </source>
</evidence>
<dbReference type="SUPFAM" id="SSF52540">
    <property type="entry name" value="P-loop containing nucleoside triphosphate hydrolases"/>
    <property type="match status" value="1"/>
</dbReference>
<dbReference type="Proteomes" id="UP001157126">
    <property type="component" value="Unassembled WGS sequence"/>
</dbReference>
<evidence type="ECO:0000259" key="3">
    <source>
        <dbReference type="PROSITE" id="PS50893"/>
    </source>
</evidence>
<comment type="caution">
    <text evidence="4">The sequence shown here is derived from an EMBL/GenBank/DDBJ whole genome shotgun (WGS) entry which is preliminary data.</text>
</comment>
<evidence type="ECO:0000256" key="2">
    <source>
        <dbReference type="ARBA" id="ARBA00022840"/>
    </source>
</evidence>
<gene>
    <name evidence="4" type="ORF">GCM10025883_35180</name>
</gene>
<dbReference type="InterPro" id="IPR003439">
    <property type="entry name" value="ABC_transporter-like_ATP-bd"/>
</dbReference>
<keyword evidence="2 4" id="KW-0067">ATP-binding</keyword>
<evidence type="ECO:0000313" key="5">
    <source>
        <dbReference type="Proteomes" id="UP001157126"/>
    </source>
</evidence>
<dbReference type="PROSITE" id="PS50893">
    <property type="entry name" value="ABC_TRANSPORTER_2"/>
    <property type="match status" value="1"/>
</dbReference>
<accession>A0ABQ6IW02</accession>
<keyword evidence="1" id="KW-0547">Nucleotide-binding</keyword>
<keyword evidence="5" id="KW-1185">Reference proteome</keyword>
<dbReference type="InterPro" id="IPR027417">
    <property type="entry name" value="P-loop_NTPase"/>
</dbReference>
<sequence>MTTPCRAPEATSSGRLRLADVDVSIGRTVIVHGADLEARPGEVTVLVGPNGSGKSTLLRSIFRACRAEGVMTLDDLDLTRLGRRDLARRLTALTQEQMPAAGPTVREVVGLGRMVHLGDFSRPGARDREIVEESMRATEVDHLADRDCASLSGGERQRTHVARALAQRTGVVVMDEPTNHLDIHHQVRLLELLRASAEDGHTVLVALHDLTLAAVWADHVVMMRAGRVLRHGPPREVLTPEHVRDCFGVNTTWVHVAGRDRLVVV</sequence>
<dbReference type="GO" id="GO:0005524">
    <property type="term" value="F:ATP binding"/>
    <property type="evidence" value="ECO:0007669"/>
    <property type="project" value="UniProtKB-KW"/>
</dbReference>
<reference evidence="5" key="1">
    <citation type="journal article" date="2019" name="Int. J. Syst. Evol. Microbiol.">
        <title>The Global Catalogue of Microorganisms (GCM) 10K type strain sequencing project: providing services to taxonomists for standard genome sequencing and annotation.</title>
        <authorList>
            <consortium name="The Broad Institute Genomics Platform"/>
            <consortium name="The Broad Institute Genome Sequencing Center for Infectious Disease"/>
            <person name="Wu L."/>
            <person name="Ma J."/>
        </authorList>
    </citation>
    <scope>NUCLEOTIDE SEQUENCE [LARGE SCALE GENOMIC DNA]</scope>
    <source>
        <strain evidence="5">NBRC 113072</strain>
    </source>
</reference>
<dbReference type="PANTHER" id="PTHR42794">
    <property type="entry name" value="HEMIN IMPORT ATP-BINDING PROTEIN HMUV"/>
    <property type="match status" value="1"/>
</dbReference>
<dbReference type="CDD" id="cd03214">
    <property type="entry name" value="ABC_Iron-Siderophores_B12_Hemin"/>
    <property type="match status" value="1"/>
</dbReference>
<protein>
    <submittedName>
        <fullName evidence="4">ABC transporter ATP-binding protein</fullName>
    </submittedName>
</protein>
<proteinExistence type="predicted"/>
<feature type="domain" description="ABC transporter" evidence="3">
    <location>
        <begin position="16"/>
        <end position="250"/>
    </location>
</feature>
<dbReference type="PANTHER" id="PTHR42794:SF2">
    <property type="entry name" value="ABC TRANSPORTER ATP-BINDING PROTEIN"/>
    <property type="match status" value="1"/>
</dbReference>
<dbReference type="Pfam" id="PF00005">
    <property type="entry name" value="ABC_tran"/>
    <property type="match status" value="1"/>
</dbReference>
<dbReference type="EMBL" id="BSUO01000001">
    <property type="protein sequence ID" value="GMA41473.1"/>
    <property type="molecule type" value="Genomic_DNA"/>
</dbReference>
<dbReference type="Gene3D" id="3.40.50.300">
    <property type="entry name" value="P-loop containing nucleotide triphosphate hydrolases"/>
    <property type="match status" value="1"/>
</dbReference>
<dbReference type="SMART" id="SM00382">
    <property type="entry name" value="AAA"/>
    <property type="match status" value="1"/>
</dbReference>
<evidence type="ECO:0000256" key="1">
    <source>
        <dbReference type="ARBA" id="ARBA00022741"/>
    </source>
</evidence>